<accession>A0A177C5I6</accession>
<gene>
    <name evidence="2" type="ORF">CC84DRAFT_1178367</name>
</gene>
<keyword evidence="3" id="KW-1185">Reference proteome</keyword>
<keyword evidence="1" id="KW-1133">Transmembrane helix</keyword>
<dbReference type="AlphaFoldDB" id="A0A177C5I6"/>
<protein>
    <submittedName>
        <fullName evidence="2">Uncharacterized protein</fullName>
    </submittedName>
</protein>
<evidence type="ECO:0000313" key="3">
    <source>
        <dbReference type="Proteomes" id="UP000077069"/>
    </source>
</evidence>
<name>A0A177C5I6_9PLEO</name>
<dbReference type="GeneID" id="28763822"/>
<evidence type="ECO:0000313" key="2">
    <source>
        <dbReference type="EMBL" id="OAG02775.1"/>
    </source>
</evidence>
<dbReference type="Proteomes" id="UP000077069">
    <property type="component" value="Unassembled WGS sequence"/>
</dbReference>
<dbReference type="InParanoid" id="A0A177C5I6"/>
<organism evidence="2 3">
    <name type="scientific">Paraphaeosphaeria sporulosa</name>
    <dbReference type="NCBI Taxonomy" id="1460663"/>
    <lineage>
        <taxon>Eukaryota</taxon>
        <taxon>Fungi</taxon>
        <taxon>Dikarya</taxon>
        <taxon>Ascomycota</taxon>
        <taxon>Pezizomycotina</taxon>
        <taxon>Dothideomycetes</taxon>
        <taxon>Pleosporomycetidae</taxon>
        <taxon>Pleosporales</taxon>
        <taxon>Massarineae</taxon>
        <taxon>Didymosphaeriaceae</taxon>
        <taxon>Paraphaeosphaeria</taxon>
    </lineage>
</organism>
<proteinExistence type="predicted"/>
<sequence>MAVTITVSLPGLCERGSVGSDGSGAGNRTLAFAFIRPHNSSPSLLGYHNVENSFNKMILPSRITCLFSVTIFGVGMPFCVVYGEVGRQHRLGLSVFHITSQANYEQQPL</sequence>
<evidence type="ECO:0000256" key="1">
    <source>
        <dbReference type="SAM" id="Phobius"/>
    </source>
</evidence>
<reference evidence="2 3" key="1">
    <citation type="submission" date="2016-05" db="EMBL/GenBank/DDBJ databases">
        <title>Comparative analysis of secretome profiles of manganese(II)-oxidizing ascomycete fungi.</title>
        <authorList>
            <consortium name="DOE Joint Genome Institute"/>
            <person name="Zeiner C.A."/>
            <person name="Purvine S.O."/>
            <person name="Zink E.M."/>
            <person name="Wu S."/>
            <person name="Pasa-Tolic L."/>
            <person name="Chaput D.L."/>
            <person name="Haridas S."/>
            <person name="Grigoriev I.V."/>
            <person name="Santelli C.M."/>
            <person name="Hansel C.M."/>
        </authorList>
    </citation>
    <scope>NUCLEOTIDE SEQUENCE [LARGE SCALE GENOMIC DNA]</scope>
    <source>
        <strain evidence="2 3">AP3s5-JAC2a</strain>
    </source>
</reference>
<dbReference type="EMBL" id="KV441555">
    <property type="protein sequence ID" value="OAG02775.1"/>
    <property type="molecule type" value="Genomic_DNA"/>
</dbReference>
<feature type="transmembrane region" description="Helical" evidence="1">
    <location>
        <begin position="63"/>
        <end position="83"/>
    </location>
</feature>
<keyword evidence="1" id="KW-0812">Transmembrane</keyword>
<keyword evidence="1" id="KW-0472">Membrane</keyword>
<dbReference type="RefSeq" id="XP_018033140.1">
    <property type="nucleotide sequence ID" value="XM_018180336.1"/>
</dbReference>